<feature type="compositionally biased region" description="Basic and acidic residues" evidence="1">
    <location>
        <begin position="24"/>
        <end position="33"/>
    </location>
</feature>
<comment type="caution">
    <text evidence="2">The sequence shown here is derived from an EMBL/GenBank/DDBJ whole genome shotgun (WGS) entry which is preliminary data.</text>
</comment>
<evidence type="ECO:0000313" key="3">
    <source>
        <dbReference type="Proteomes" id="UP000433876"/>
    </source>
</evidence>
<dbReference type="VEuPathDB" id="FungiDB:SMAC_09314"/>
<feature type="compositionally biased region" description="Polar residues" evidence="1">
    <location>
        <begin position="7"/>
        <end position="23"/>
    </location>
</feature>
<feature type="compositionally biased region" description="Low complexity" evidence="1">
    <location>
        <begin position="271"/>
        <end position="281"/>
    </location>
</feature>
<proteinExistence type="predicted"/>
<gene>
    <name evidence="2" type="ORF">SMACR_09314</name>
</gene>
<dbReference type="EMBL" id="NMPR01000115">
    <property type="protein sequence ID" value="KAA8630084.1"/>
    <property type="molecule type" value="Genomic_DNA"/>
</dbReference>
<feature type="compositionally biased region" description="Basic and acidic residues" evidence="1">
    <location>
        <begin position="162"/>
        <end position="174"/>
    </location>
</feature>
<accession>A0A8S8ZHG4</accession>
<dbReference type="Proteomes" id="UP000433876">
    <property type="component" value="Unassembled WGS sequence"/>
</dbReference>
<protein>
    <submittedName>
        <fullName evidence="2">Uncharacterized protein</fullName>
    </submittedName>
</protein>
<feature type="compositionally biased region" description="Basic and acidic residues" evidence="1">
    <location>
        <begin position="128"/>
        <end position="141"/>
    </location>
</feature>
<reference evidence="2 3" key="1">
    <citation type="submission" date="2017-07" db="EMBL/GenBank/DDBJ databases">
        <title>Genome sequence of the Sordaria macrospora wild type strain R19027.</title>
        <authorList>
            <person name="Nowrousian M."/>
            <person name="Teichert I."/>
            <person name="Kueck U."/>
        </authorList>
    </citation>
    <scope>NUCLEOTIDE SEQUENCE [LARGE SCALE GENOMIC DNA]</scope>
    <source>
        <strain evidence="2 3">R19027</strain>
        <tissue evidence="2">Mycelium</tissue>
    </source>
</reference>
<sequence>MSHYVALSQTRAEVNFVLQPNTEKTMKETKEPQGSKSRHRKLSPHTIERYRCEGVINSTDDKRLPEQAPRGRRHRSSLPSLARPQTPYRPHVDERVDGKKGVRFTDPLEQPATENRHPSLRKMKSALKKPDPDRQNRKQVKDEEEEKEKPLVQNNAVISPSKKSDSKGVAHDPGFKSMSASPNYERTTKLTTAVASSLASNGSNVNVQNSRSRTRTSSSLPSAELKPKLKPKPKPKINPNVTSECSTATFGSNNSSASFQTAKSHLSEARFGSSGTSSSFSCPRFCDWADCA</sequence>
<evidence type="ECO:0000313" key="2">
    <source>
        <dbReference type="EMBL" id="KAA8630084.1"/>
    </source>
</evidence>
<feature type="region of interest" description="Disordered" evidence="1">
    <location>
        <begin position="1"/>
        <end position="282"/>
    </location>
</feature>
<feature type="compositionally biased region" description="Polar residues" evidence="1">
    <location>
        <begin position="239"/>
        <end position="264"/>
    </location>
</feature>
<feature type="compositionally biased region" description="Polar residues" evidence="1">
    <location>
        <begin position="178"/>
        <end position="209"/>
    </location>
</feature>
<evidence type="ECO:0000256" key="1">
    <source>
        <dbReference type="SAM" id="MobiDB-lite"/>
    </source>
</evidence>
<feature type="compositionally biased region" description="Basic and acidic residues" evidence="1">
    <location>
        <begin position="90"/>
        <end position="100"/>
    </location>
</feature>
<organism evidence="2 3">
    <name type="scientific">Sordaria macrospora</name>
    <dbReference type="NCBI Taxonomy" id="5147"/>
    <lineage>
        <taxon>Eukaryota</taxon>
        <taxon>Fungi</taxon>
        <taxon>Dikarya</taxon>
        <taxon>Ascomycota</taxon>
        <taxon>Pezizomycotina</taxon>
        <taxon>Sordariomycetes</taxon>
        <taxon>Sordariomycetidae</taxon>
        <taxon>Sordariales</taxon>
        <taxon>Sordariaceae</taxon>
        <taxon>Sordaria</taxon>
    </lineage>
</organism>
<feature type="compositionally biased region" description="Basic residues" evidence="1">
    <location>
        <begin position="118"/>
        <end position="127"/>
    </location>
</feature>
<name>A0A8S8ZHG4_SORMA</name>
<dbReference type="AlphaFoldDB" id="A0A8S8ZHG4"/>